<feature type="domain" description="Toprim" evidence="1">
    <location>
        <begin position="202"/>
        <end position="281"/>
    </location>
</feature>
<dbReference type="CDD" id="cd01029">
    <property type="entry name" value="TOPRIM_primases"/>
    <property type="match status" value="1"/>
</dbReference>
<dbReference type="AlphaFoldDB" id="W0AHD3"/>
<dbReference type="InterPro" id="IPR006171">
    <property type="entry name" value="TOPRIM_dom"/>
</dbReference>
<proteinExistence type="predicted"/>
<accession>W0AHD3</accession>
<dbReference type="STRING" id="1123269.NX02_28735"/>
<gene>
    <name evidence="2" type="ORF">NX02_28735</name>
</gene>
<dbReference type="PATRIC" id="fig|1123269.5.peg.5645"/>
<protein>
    <recommendedName>
        <fullName evidence="1">Toprim domain-containing protein</fullName>
    </recommendedName>
</protein>
<dbReference type="HOGENOM" id="CLU_034830_1_0_5"/>
<dbReference type="EMBL" id="CP006644">
    <property type="protein sequence ID" value="AHE57324.1"/>
    <property type="molecule type" value="Genomic_DNA"/>
</dbReference>
<organism evidence="2 3">
    <name type="scientific">Sphingomonas sanxanigenens DSM 19645 = NX02</name>
    <dbReference type="NCBI Taxonomy" id="1123269"/>
    <lineage>
        <taxon>Bacteria</taxon>
        <taxon>Pseudomonadati</taxon>
        <taxon>Pseudomonadota</taxon>
        <taxon>Alphaproteobacteria</taxon>
        <taxon>Sphingomonadales</taxon>
        <taxon>Sphingomonadaceae</taxon>
        <taxon>Sphingomonas</taxon>
    </lineage>
</organism>
<dbReference type="Pfam" id="PF13362">
    <property type="entry name" value="Toprim_3"/>
    <property type="match status" value="1"/>
</dbReference>
<reference evidence="2 3" key="1">
    <citation type="submission" date="2013-07" db="EMBL/GenBank/DDBJ databases">
        <title>Completed genome of Sphingomonas sanxanigenens NX02.</title>
        <authorList>
            <person name="Ma T."/>
            <person name="Huang H."/>
            <person name="Wu M."/>
            <person name="Li X."/>
            <person name="Li G."/>
        </authorList>
    </citation>
    <scope>NUCLEOTIDE SEQUENCE [LARGE SCALE GENOMIC DNA]</scope>
    <source>
        <strain evidence="2 3">NX02</strain>
    </source>
</reference>
<keyword evidence="3" id="KW-1185">Reference proteome</keyword>
<evidence type="ECO:0000259" key="1">
    <source>
        <dbReference type="Pfam" id="PF13362"/>
    </source>
</evidence>
<dbReference type="Proteomes" id="UP000018851">
    <property type="component" value="Chromosome"/>
</dbReference>
<dbReference type="KEGG" id="ssan:NX02_28735"/>
<sequence>MANDAAIFVRHSDIAVAFIDAMAAVGIKPVEPILPLLGPELIRFRCDGDGIGKRNGWAVLHLDGRPAGAFGNYRMNVSQRWRAEGFTPMSADERRKLKADLRRQRAEREAEKLATQTATAERCAERWQRARPADPAHRYLVCKRILGEALRQEGNRLLVPMRDAGGRLWNLQTIDAEGVKRFAKGGRQQGLFLLVGEPNEAVVVGEGYATCAAVRRATGVAVAVAFSGANLKATALSVQAAYPDVDVIIAADDDAHLVDHPHIKRNLGLDAAHEAAMAVSGRVAVPPRESN</sequence>
<dbReference type="eggNOG" id="COG4643">
    <property type="taxonomic scope" value="Bacteria"/>
</dbReference>
<dbReference type="InterPro" id="IPR034154">
    <property type="entry name" value="TOPRIM_DnaG/twinkle"/>
</dbReference>
<evidence type="ECO:0000313" key="2">
    <source>
        <dbReference type="EMBL" id="AHE57324.1"/>
    </source>
</evidence>
<name>W0AHD3_9SPHN</name>
<dbReference type="RefSeq" id="WP_084718134.1">
    <property type="nucleotide sequence ID" value="NZ_CP006644.1"/>
</dbReference>
<dbReference type="OrthoDB" id="123525at2"/>
<evidence type="ECO:0000313" key="3">
    <source>
        <dbReference type="Proteomes" id="UP000018851"/>
    </source>
</evidence>